<dbReference type="Proteomes" id="UP001595961">
    <property type="component" value="Unassembled WGS sequence"/>
</dbReference>
<dbReference type="Pfam" id="PF12833">
    <property type="entry name" value="HTH_18"/>
    <property type="match status" value="1"/>
</dbReference>
<evidence type="ECO:0000313" key="5">
    <source>
        <dbReference type="EMBL" id="MFC4527041.1"/>
    </source>
</evidence>
<dbReference type="PROSITE" id="PS01124">
    <property type="entry name" value="HTH_ARAC_FAMILY_2"/>
    <property type="match status" value="1"/>
</dbReference>
<proteinExistence type="predicted"/>
<comment type="caution">
    <text evidence="5">The sequence shown here is derived from an EMBL/GenBank/DDBJ whole genome shotgun (WGS) entry which is preliminary data.</text>
</comment>
<dbReference type="InterPro" id="IPR009057">
    <property type="entry name" value="Homeodomain-like_sf"/>
</dbReference>
<reference evidence="6" key="1">
    <citation type="journal article" date="2019" name="Int. J. Syst. Evol. Microbiol.">
        <title>The Global Catalogue of Microorganisms (GCM) 10K type strain sequencing project: providing services to taxonomists for standard genome sequencing and annotation.</title>
        <authorList>
            <consortium name="The Broad Institute Genomics Platform"/>
            <consortium name="The Broad Institute Genome Sequencing Center for Infectious Disease"/>
            <person name="Wu L."/>
            <person name="Ma J."/>
        </authorList>
    </citation>
    <scope>NUCLEOTIDE SEQUENCE [LARGE SCALE GENOMIC DNA]</scope>
    <source>
        <strain evidence="6">CCM 4481</strain>
    </source>
</reference>
<organism evidence="5 6">
    <name type="scientific">Dyella halodurans</name>
    <dbReference type="NCBI Taxonomy" id="1920171"/>
    <lineage>
        <taxon>Bacteria</taxon>
        <taxon>Pseudomonadati</taxon>
        <taxon>Pseudomonadota</taxon>
        <taxon>Gammaproteobacteria</taxon>
        <taxon>Lysobacterales</taxon>
        <taxon>Rhodanobacteraceae</taxon>
        <taxon>Dyella</taxon>
    </lineage>
</organism>
<keyword evidence="3" id="KW-0804">Transcription</keyword>
<sequence>MTEIQFEQRAPGFTLPMASEEAYLIGLQLRDVSHHEMWLGGRLISSGAWAKGATTFFDLAQHPVFYCEEPLHQLTFYAPKRAIAEVCEHFDPRDSELNVAPGEAFRDETIRYIGEALLPYLRDSDSARVVDHLLYALCGHVAERYGSKKLARSRHASGGLAPWQQRRARELLRESMADGVSLQDVAEACRLSPSAFVKGFKKSVGVPPYQWLLAQRIERSIELMQSTSLSLVDIALACGFSDQSHFTRMFAQKMGVSPGAYRRAWPTKAA</sequence>
<dbReference type="InterPro" id="IPR018060">
    <property type="entry name" value="HTH_AraC"/>
</dbReference>
<keyword evidence="2" id="KW-0238">DNA-binding</keyword>
<dbReference type="InterPro" id="IPR050204">
    <property type="entry name" value="AraC_XylS_family_regulators"/>
</dbReference>
<evidence type="ECO:0000313" key="6">
    <source>
        <dbReference type="Proteomes" id="UP001595961"/>
    </source>
</evidence>
<evidence type="ECO:0000256" key="3">
    <source>
        <dbReference type="ARBA" id="ARBA00023163"/>
    </source>
</evidence>
<dbReference type="Gene3D" id="1.10.10.60">
    <property type="entry name" value="Homeodomain-like"/>
    <property type="match status" value="2"/>
</dbReference>
<gene>
    <name evidence="5" type="ORF">ACFO5W_10400</name>
</gene>
<dbReference type="InterPro" id="IPR018062">
    <property type="entry name" value="HTH_AraC-typ_CS"/>
</dbReference>
<dbReference type="SMART" id="SM00342">
    <property type="entry name" value="HTH_ARAC"/>
    <property type="match status" value="1"/>
</dbReference>
<name>A0ABV9C239_9GAMM</name>
<evidence type="ECO:0000256" key="1">
    <source>
        <dbReference type="ARBA" id="ARBA00023015"/>
    </source>
</evidence>
<dbReference type="SUPFAM" id="SSF46689">
    <property type="entry name" value="Homeodomain-like"/>
    <property type="match status" value="2"/>
</dbReference>
<keyword evidence="1" id="KW-0805">Transcription regulation</keyword>
<dbReference type="PROSITE" id="PS00041">
    <property type="entry name" value="HTH_ARAC_FAMILY_1"/>
    <property type="match status" value="2"/>
</dbReference>
<dbReference type="PANTHER" id="PTHR46796:SF14">
    <property type="entry name" value="TRANSCRIPTIONAL REGULATORY PROTEIN"/>
    <property type="match status" value="1"/>
</dbReference>
<keyword evidence="6" id="KW-1185">Reference proteome</keyword>
<evidence type="ECO:0000259" key="4">
    <source>
        <dbReference type="PROSITE" id="PS01124"/>
    </source>
</evidence>
<dbReference type="InterPro" id="IPR020449">
    <property type="entry name" value="Tscrpt_reg_AraC-type_HTH"/>
</dbReference>
<dbReference type="PRINTS" id="PR00032">
    <property type="entry name" value="HTHARAC"/>
</dbReference>
<dbReference type="RefSeq" id="WP_266148943.1">
    <property type="nucleotide sequence ID" value="NZ_CP064028.1"/>
</dbReference>
<accession>A0ABV9C239</accession>
<dbReference type="PANTHER" id="PTHR46796">
    <property type="entry name" value="HTH-TYPE TRANSCRIPTIONAL ACTIVATOR RHAS-RELATED"/>
    <property type="match status" value="1"/>
</dbReference>
<evidence type="ECO:0000256" key="2">
    <source>
        <dbReference type="ARBA" id="ARBA00023125"/>
    </source>
</evidence>
<feature type="domain" description="HTH araC/xylS-type" evidence="4">
    <location>
        <begin position="166"/>
        <end position="264"/>
    </location>
</feature>
<dbReference type="EMBL" id="JBHSGA010000017">
    <property type="protein sequence ID" value="MFC4527041.1"/>
    <property type="molecule type" value="Genomic_DNA"/>
</dbReference>
<protein>
    <submittedName>
        <fullName evidence="5">Helix-turn-helix domain-containing protein</fullName>
    </submittedName>
</protein>